<name>I3YJH7_ALIFI</name>
<dbReference type="Proteomes" id="UP000006052">
    <property type="component" value="Chromosome"/>
</dbReference>
<dbReference type="AlphaFoldDB" id="I3YJH7"/>
<dbReference type="STRING" id="679935.Alfi_0770"/>
<evidence type="ECO:0000313" key="1">
    <source>
        <dbReference type="EMBL" id="AFL77145.1"/>
    </source>
</evidence>
<accession>I3YJH7</accession>
<dbReference type="eggNOG" id="ENOG5032R49">
    <property type="taxonomic scope" value="Bacteria"/>
</dbReference>
<dbReference type="KEGG" id="afd:Alfi_0770"/>
<evidence type="ECO:0000313" key="2">
    <source>
        <dbReference type="Proteomes" id="UP000006052"/>
    </source>
</evidence>
<dbReference type="RefSeq" id="WP_014774829.1">
    <property type="nucleotide sequence ID" value="NC_018011.1"/>
</dbReference>
<gene>
    <name evidence="1" type="ordered locus">Alfi_0770</name>
</gene>
<reference evidence="2" key="1">
    <citation type="journal article" date="2013" name="Stand. Genomic Sci.">
        <title>Complete genome sequence of the bile-resistant pigment-producing anaerobe Alistipes finegoldii type strain (AHN2437(T)).</title>
        <authorList>
            <person name="Mavromatis K."/>
            <person name="Stackebrandt E."/>
            <person name="Munk C."/>
            <person name="Lapidus A."/>
            <person name="Nolan M."/>
            <person name="Lucas S."/>
            <person name="Hammon N."/>
            <person name="Deshpande S."/>
            <person name="Cheng J.F."/>
            <person name="Tapia R."/>
            <person name="Goodwin L.A."/>
            <person name="Pitluck S."/>
            <person name="Liolios K."/>
            <person name="Pagani I."/>
            <person name="Ivanova N."/>
            <person name="Mikhailova N."/>
            <person name="Huntemann M."/>
            <person name="Pati A."/>
            <person name="Chen A."/>
            <person name="Palaniappan K."/>
            <person name="Land M."/>
            <person name="Hauser L."/>
            <person name="Rohde M."/>
            <person name="Gronow S."/>
            <person name="Goker M."/>
            <person name="Detter J.C."/>
            <person name="Bristow J."/>
            <person name="Eisen J.A."/>
            <person name="Markowitz V."/>
            <person name="Hugenholtz P."/>
            <person name="Kyrpides N.C."/>
            <person name="Klenk H.P."/>
            <person name="Woyke T."/>
        </authorList>
    </citation>
    <scope>NUCLEOTIDE SEQUENCE</scope>
    <source>
        <strain evidence="2">DSM 17242 / JCM 16770 / AHN 2437 / CCUG 46020 / CIP 107999</strain>
    </source>
</reference>
<dbReference type="EMBL" id="CP003274">
    <property type="protein sequence ID" value="AFL77145.1"/>
    <property type="molecule type" value="Genomic_DNA"/>
</dbReference>
<proteinExistence type="predicted"/>
<dbReference type="PATRIC" id="fig|679935.3.peg.714"/>
<organism evidence="1 2">
    <name type="scientific">Alistipes finegoldii (strain DSM 17242 / JCM 16770 / CCUG 46020 / CIP 107999 / KCTC 15236 / AHN 2437)</name>
    <dbReference type="NCBI Taxonomy" id="679935"/>
    <lineage>
        <taxon>Bacteria</taxon>
        <taxon>Pseudomonadati</taxon>
        <taxon>Bacteroidota</taxon>
        <taxon>Bacteroidia</taxon>
        <taxon>Bacteroidales</taxon>
        <taxon>Rikenellaceae</taxon>
        <taxon>Alistipes</taxon>
    </lineage>
</organism>
<sequence length="182" mass="18814">MTLKEAIRVLAMSGAELYCKICTVDAVDEQARTVDCTPIDESAPLVGVNLQASQDGSVGVVQFPAAGSYVVVAFIDPAVAVVVLCDQIDKVQLDIGRTSATVTDEGITLNGGRLGGLVISGKTAGRLNALENDINELKAVFSAWVPAGTDGGAALKTAATAWASRQLTQTVAAELENDSVKH</sequence>
<protein>
    <submittedName>
        <fullName evidence="1">Uncharacterized protein</fullName>
    </submittedName>
</protein>
<dbReference type="HOGENOM" id="CLU_116155_0_0_10"/>